<dbReference type="SUPFAM" id="SSF81923">
    <property type="entry name" value="Double Clp-N motif"/>
    <property type="match status" value="1"/>
</dbReference>
<dbReference type="PROSITE" id="PS00870">
    <property type="entry name" value="CLPAB_1"/>
    <property type="match status" value="1"/>
</dbReference>
<keyword evidence="9" id="KW-0645">Protease</keyword>
<evidence type="ECO:0000256" key="1">
    <source>
        <dbReference type="ARBA" id="ARBA00022737"/>
    </source>
</evidence>
<dbReference type="RefSeq" id="WP_175305777.1">
    <property type="nucleotide sequence ID" value="NZ_JABWDC010000030.1"/>
</dbReference>
<keyword evidence="9" id="KW-0378">Hydrolase</keyword>
<dbReference type="GO" id="GO:0005737">
    <property type="term" value="C:cytoplasm"/>
    <property type="evidence" value="ECO:0007669"/>
    <property type="project" value="TreeGrafter"/>
</dbReference>
<proteinExistence type="inferred from homology"/>
<reference evidence="9 10" key="1">
    <citation type="submission" date="2020-04" db="EMBL/GenBank/DDBJ databases">
        <authorList>
            <person name="Pieper L."/>
        </authorList>
    </citation>
    <scope>NUCLEOTIDE SEQUENCE [LARGE SCALE GENOMIC DNA]</scope>
    <source>
        <strain evidence="9 10">F22</strain>
    </source>
</reference>
<dbReference type="InterPro" id="IPR050130">
    <property type="entry name" value="ClpA_ClpB"/>
</dbReference>
<keyword evidence="3 6" id="KW-0067">ATP-binding</keyword>
<protein>
    <submittedName>
        <fullName evidence="9">ATP-dependent Clp protease ATP-binding subunit</fullName>
    </submittedName>
</protein>
<dbReference type="FunFam" id="3.40.50.300:FF:000010">
    <property type="entry name" value="Chaperone clpB 1, putative"/>
    <property type="match status" value="1"/>
</dbReference>
<dbReference type="PROSITE" id="PS51903">
    <property type="entry name" value="CLP_R"/>
    <property type="match status" value="1"/>
</dbReference>
<dbReference type="InterPro" id="IPR027417">
    <property type="entry name" value="P-loop_NTPase"/>
</dbReference>
<organism evidence="9 10">
    <name type="scientific">Coprococcus comes</name>
    <dbReference type="NCBI Taxonomy" id="410072"/>
    <lineage>
        <taxon>Bacteria</taxon>
        <taxon>Bacillati</taxon>
        <taxon>Bacillota</taxon>
        <taxon>Clostridia</taxon>
        <taxon>Lachnospirales</taxon>
        <taxon>Lachnospiraceae</taxon>
        <taxon>Coprococcus</taxon>
    </lineage>
</organism>
<evidence type="ECO:0000259" key="8">
    <source>
        <dbReference type="PROSITE" id="PS51903"/>
    </source>
</evidence>
<dbReference type="Pfam" id="PF07724">
    <property type="entry name" value="AAA_2"/>
    <property type="match status" value="1"/>
</dbReference>
<evidence type="ECO:0000256" key="2">
    <source>
        <dbReference type="ARBA" id="ARBA00022741"/>
    </source>
</evidence>
<evidence type="ECO:0000256" key="4">
    <source>
        <dbReference type="ARBA" id="ARBA00023186"/>
    </source>
</evidence>
<dbReference type="SMART" id="SM01086">
    <property type="entry name" value="ClpB_D2-small"/>
    <property type="match status" value="1"/>
</dbReference>
<dbReference type="CDD" id="cd00009">
    <property type="entry name" value="AAA"/>
    <property type="match status" value="1"/>
</dbReference>
<accession>A0A849XYS7</accession>
<dbReference type="EMBL" id="JABWDC010000030">
    <property type="protein sequence ID" value="NUN86740.1"/>
    <property type="molecule type" value="Genomic_DNA"/>
</dbReference>
<dbReference type="InterPro" id="IPR003959">
    <property type="entry name" value="ATPase_AAA_core"/>
</dbReference>
<dbReference type="GO" id="GO:0034605">
    <property type="term" value="P:cellular response to heat"/>
    <property type="evidence" value="ECO:0007669"/>
    <property type="project" value="TreeGrafter"/>
</dbReference>
<evidence type="ECO:0000256" key="6">
    <source>
        <dbReference type="RuleBase" id="RU004432"/>
    </source>
</evidence>
<dbReference type="FunFam" id="3.40.50.300:FF:000025">
    <property type="entry name" value="ATP-dependent Clp protease subunit"/>
    <property type="match status" value="1"/>
</dbReference>
<dbReference type="PANTHER" id="PTHR11638:SF175">
    <property type="entry name" value="ATP-DEPENDENT CLP PROTEASE, ATP-BINDING SUBUNIT CLPC"/>
    <property type="match status" value="1"/>
</dbReference>
<evidence type="ECO:0000256" key="5">
    <source>
        <dbReference type="PROSITE-ProRule" id="PRU01251"/>
    </source>
</evidence>
<keyword evidence="1 5" id="KW-0677">Repeat</keyword>
<dbReference type="GO" id="GO:0008233">
    <property type="term" value="F:peptidase activity"/>
    <property type="evidence" value="ECO:0007669"/>
    <property type="project" value="UniProtKB-KW"/>
</dbReference>
<gene>
    <name evidence="9" type="ORF">HUU93_09065</name>
</gene>
<dbReference type="Gene3D" id="1.10.8.60">
    <property type="match status" value="2"/>
</dbReference>
<dbReference type="AlphaFoldDB" id="A0A849XYS7"/>
<dbReference type="InterPro" id="IPR036628">
    <property type="entry name" value="Clp_N_dom_sf"/>
</dbReference>
<dbReference type="InterPro" id="IPR004176">
    <property type="entry name" value="Clp_R_N"/>
</dbReference>
<dbReference type="Pfam" id="PF10431">
    <property type="entry name" value="ClpB_D2-small"/>
    <property type="match status" value="1"/>
</dbReference>
<name>A0A849XYS7_9FIRM</name>
<dbReference type="Gene3D" id="4.10.860.10">
    <property type="entry name" value="UVR domain"/>
    <property type="match status" value="1"/>
</dbReference>
<dbReference type="SMART" id="SM00382">
    <property type="entry name" value="AAA"/>
    <property type="match status" value="2"/>
</dbReference>
<comment type="caution">
    <text evidence="9">The sequence shown here is derived from an EMBL/GenBank/DDBJ whole genome shotgun (WGS) entry which is preliminary data.</text>
</comment>
<dbReference type="Proteomes" id="UP000554488">
    <property type="component" value="Unassembled WGS sequence"/>
</dbReference>
<comment type="similarity">
    <text evidence="6">Belongs to the ClpA/ClpB family.</text>
</comment>
<dbReference type="Pfam" id="PF17871">
    <property type="entry name" value="AAA_lid_9"/>
    <property type="match status" value="1"/>
</dbReference>
<dbReference type="PROSITE" id="PS00871">
    <property type="entry name" value="CLPAB_2"/>
    <property type="match status" value="1"/>
</dbReference>
<dbReference type="InterPro" id="IPR041546">
    <property type="entry name" value="ClpA/ClpB_AAA_lid"/>
</dbReference>
<dbReference type="GO" id="GO:0005524">
    <property type="term" value="F:ATP binding"/>
    <property type="evidence" value="ECO:0007669"/>
    <property type="project" value="UniProtKB-KW"/>
</dbReference>
<keyword evidence="2 6" id="KW-0547">Nucleotide-binding</keyword>
<sequence length="815" mass="91878">MAEKQYTRQAQEALNMARKIAAELKHPYVGTEHLLFGLKRVFTGVAGQVLDKNKVDEEQMEKAMDILVSAPEAAKKERKHLEYSPRLRYILEESQNEAVQLASEKVGTEHLLLTMLKDGDCVATRMLMTLNVNIQKLFQDLLLATGIDPKEYMENQKDGETVGGIIDQYSTDLTQEAREGKLDPVIGREKEIARVMEILSRRTKNNPCLVGEPGVGKTAIVEGLARQIAEGIVPESMKDKRIMVLDLPGMIAGSKYRGEFEERMKKLIREVKTAGNIILFLDELHTIIGAGGAEGAIDASNILKPSLARGEMQLIGATTLTEYRKYIEKDAALERRFQPVTVEEPTEDECIRILEGLKEKYEAHHDVEIEEDALKAAVHMSCRYINDRFLPDKAIDVLDESCSKVKLRGFKVPENIVGTEIRCGKLEQEKEAALKAGDIEKASELHREQKEAEKKLEQAKKRFNKKNEKKKVPVTEEDVADVISMWTRIPVTRLNESESERLKKLDKTLEKRVIGQEEAIQALSKAVKRGRVGLKDPARPIGSFLFLGPTGVGKTELSKALAEALFGNEEDMIRVDMSEYMEKHSVSKMIGSPPGYVGHEDGGQLSEKVRRNPYSVILFDEIEKAHPDVFNILLQVLDDGHITDSQGRKVDFRNTVIIMTSNAGAKAIIEPKKLGFTQQEDQKADYKRMKANVMDEVKQLFRPEFLNRIDEIIVFHPLNEDNMKKIVGLMCKEVVQRAKEQLEIILVVRDSVKKHIVETGSDKKYGARPLRRAVQSQLEDKLAEALLNGEIKRGDHVEAGISKKEIKFTVREINS</sequence>
<evidence type="ECO:0000313" key="9">
    <source>
        <dbReference type="EMBL" id="NUN86740.1"/>
    </source>
</evidence>
<evidence type="ECO:0000256" key="3">
    <source>
        <dbReference type="ARBA" id="ARBA00022840"/>
    </source>
</evidence>
<dbReference type="PRINTS" id="PR00300">
    <property type="entry name" value="CLPPROTEASEA"/>
</dbReference>
<keyword evidence="7" id="KW-0175">Coiled coil</keyword>
<dbReference type="Gene3D" id="3.40.50.300">
    <property type="entry name" value="P-loop containing nucleotide triphosphate hydrolases"/>
    <property type="match status" value="2"/>
</dbReference>
<dbReference type="InterPro" id="IPR001270">
    <property type="entry name" value="ClpA/B"/>
</dbReference>
<dbReference type="InterPro" id="IPR019489">
    <property type="entry name" value="Clp_ATPase_C"/>
</dbReference>
<evidence type="ECO:0000313" key="10">
    <source>
        <dbReference type="Proteomes" id="UP000554488"/>
    </source>
</evidence>
<dbReference type="Gene3D" id="1.10.1780.10">
    <property type="entry name" value="Clp, N-terminal domain"/>
    <property type="match status" value="1"/>
</dbReference>
<dbReference type="InterPro" id="IPR028299">
    <property type="entry name" value="ClpA/B_CS2"/>
</dbReference>
<dbReference type="Pfam" id="PF02861">
    <property type="entry name" value="Clp_N"/>
    <property type="match status" value="1"/>
</dbReference>
<dbReference type="InterPro" id="IPR003593">
    <property type="entry name" value="AAA+_ATPase"/>
</dbReference>
<dbReference type="CDD" id="cd19499">
    <property type="entry name" value="RecA-like_ClpB_Hsp104-like"/>
    <property type="match status" value="1"/>
</dbReference>
<feature type="domain" description="Clp R" evidence="8">
    <location>
        <begin position="2"/>
        <end position="147"/>
    </location>
</feature>
<dbReference type="PANTHER" id="PTHR11638">
    <property type="entry name" value="ATP-DEPENDENT CLP PROTEASE"/>
    <property type="match status" value="1"/>
</dbReference>
<feature type="coiled-coil region" evidence="7">
    <location>
        <begin position="439"/>
        <end position="469"/>
    </location>
</feature>
<dbReference type="Pfam" id="PF00004">
    <property type="entry name" value="AAA"/>
    <property type="match status" value="1"/>
</dbReference>
<dbReference type="GO" id="GO:0016887">
    <property type="term" value="F:ATP hydrolysis activity"/>
    <property type="evidence" value="ECO:0007669"/>
    <property type="project" value="InterPro"/>
</dbReference>
<keyword evidence="4 6" id="KW-0143">Chaperone</keyword>
<dbReference type="SUPFAM" id="SSF52540">
    <property type="entry name" value="P-loop containing nucleoside triphosphate hydrolases"/>
    <property type="match status" value="2"/>
</dbReference>
<reference evidence="9 10" key="2">
    <citation type="submission" date="2020-07" db="EMBL/GenBank/DDBJ databases">
        <title>Bacterial metabolism rescues the inhibition of intestinal drug absorption by food and drug additives.</title>
        <authorList>
            <person name="Zou L."/>
            <person name="Spanogiannopoulos P."/>
            <person name="Chien H.-C."/>
            <person name="Pieper L.M."/>
            <person name="Cai W."/>
            <person name="Khuri N."/>
            <person name="Pottel J."/>
            <person name="Vora B."/>
            <person name="Ni Z."/>
            <person name="Tsakalozou E."/>
            <person name="Zhang W."/>
            <person name="Shoichet B.K."/>
            <person name="Giacomini K.M."/>
            <person name="Turnbaugh P.J."/>
        </authorList>
    </citation>
    <scope>NUCLEOTIDE SEQUENCE [LARGE SCALE GENOMIC DNA]</scope>
    <source>
        <strain evidence="9 10">F22</strain>
    </source>
</reference>
<dbReference type="InterPro" id="IPR018368">
    <property type="entry name" value="ClpA/B_CS1"/>
</dbReference>
<dbReference type="GO" id="GO:0006508">
    <property type="term" value="P:proteolysis"/>
    <property type="evidence" value="ECO:0007669"/>
    <property type="project" value="UniProtKB-KW"/>
</dbReference>
<evidence type="ECO:0000256" key="7">
    <source>
        <dbReference type="SAM" id="Coils"/>
    </source>
</evidence>